<feature type="transmembrane region" description="Helical" evidence="8">
    <location>
        <begin position="322"/>
        <end position="344"/>
    </location>
</feature>
<evidence type="ECO:0000259" key="10">
    <source>
        <dbReference type="PROSITE" id="PS50885"/>
    </source>
</evidence>
<keyword evidence="8" id="KW-0472">Membrane</keyword>
<dbReference type="GO" id="GO:0007165">
    <property type="term" value="P:signal transduction"/>
    <property type="evidence" value="ECO:0007669"/>
    <property type="project" value="InterPro"/>
</dbReference>
<feature type="region of interest" description="Disordered" evidence="7">
    <location>
        <begin position="667"/>
        <end position="694"/>
    </location>
</feature>
<dbReference type="SMART" id="SM00387">
    <property type="entry name" value="HATPase_c"/>
    <property type="match status" value="1"/>
</dbReference>
<evidence type="ECO:0000256" key="6">
    <source>
        <dbReference type="ARBA" id="ARBA00022777"/>
    </source>
</evidence>
<dbReference type="AlphaFoldDB" id="Q07U82"/>
<dbReference type="EC" id="2.7.13.3" evidence="3"/>
<dbReference type="Gene3D" id="3.30.565.10">
    <property type="entry name" value="Histidine kinase-like ATPase, C-terminal domain"/>
    <property type="match status" value="1"/>
</dbReference>
<keyword evidence="8" id="KW-0812">Transmembrane</keyword>
<evidence type="ECO:0000313" key="11">
    <source>
        <dbReference type="EMBL" id="ABJ04502.1"/>
    </source>
</evidence>
<dbReference type="HOGENOM" id="CLU_000445_114_15_5"/>
<comment type="subcellular location">
    <subcellularLocation>
        <location evidence="2">Membrane</location>
    </subcellularLocation>
</comment>
<feature type="domain" description="HAMP" evidence="10">
    <location>
        <begin position="342"/>
        <end position="395"/>
    </location>
</feature>
<dbReference type="Pfam" id="PF00672">
    <property type="entry name" value="HAMP"/>
    <property type="match status" value="1"/>
</dbReference>
<evidence type="ECO:0000256" key="5">
    <source>
        <dbReference type="ARBA" id="ARBA00022679"/>
    </source>
</evidence>
<keyword evidence="5" id="KW-0808">Transferase</keyword>
<dbReference type="EMBL" id="CP000463">
    <property type="protein sequence ID" value="ABJ04502.1"/>
    <property type="molecule type" value="Genomic_DNA"/>
</dbReference>
<dbReference type="PROSITE" id="PS50885">
    <property type="entry name" value="HAMP"/>
    <property type="match status" value="1"/>
</dbReference>
<dbReference type="InterPro" id="IPR036890">
    <property type="entry name" value="HATPase_C_sf"/>
</dbReference>
<evidence type="ECO:0000256" key="8">
    <source>
        <dbReference type="SAM" id="Phobius"/>
    </source>
</evidence>
<evidence type="ECO:0000256" key="7">
    <source>
        <dbReference type="SAM" id="MobiDB-lite"/>
    </source>
</evidence>
<feature type="transmembrane region" description="Helical" evidence="8">
    <location>
        <begin position="37"/>
        <end position="56"/>
    </location>
</feature>
<dbReference type="PRINTS" id="PR00344">
    <property type="entry name" value="BCTRLSENSOR"/>
</dbReference>
<keyword evidence="8" id="KW-1133">Transmembrane helix</keyword>
<organism evidence="11">
    <name type="scientific">Rhodopseudomonas palustris (strain BisA53)</name>
    <dbReference type="NCBI Taxonomy" id="316055"/>
    <lineage>
        <taxon>Bacteria</taxon>
        <taxon>Pseudomonadati</taxon>
        <taxon>Pseudomonadota</taxon>
        <taxon>Alphaproteobacteria</taxon>
        <taxon>Hyphomicrobiales</taxon>
        <taxon>Nitrobacteraceae</taxon>
        <taxon>Rhodopseudomonas</taxon>
    </lineage>
</organism>
<evidence type="ECO:0000256" key="1">
    <source>
        <dbReference type="ARBA" id="ARBA00000085"/>
    </source>
</evidence>
<reference evidence="11" key="1">
    <citation type="submission" date="2006-09" db="EMBL/GenBank/DDBJ databases">
        <title>Complete sequence of Rhodopseudomonas palustris BisA53.</title>
        <authorList>
            <consortium name="US DOE Joint Genome Institute"/>
            <person name="Copeland A."/>
            <person name="Lucas S."/>
            <person name="Lapidus A."/>
            <person name="Barry K."/>
            <person name="Detter J.C."/>
            <person name="Glavina del Rio T."/>
            <person name="Hammon N."/>
            <person name="Israni S."/>
            <person name="Dalin E."/>
            <person name="Tice H."/>
            <person name="Pitluck S."/>
            <person name="Chain P."/>
            <person name="Malfatti S."/>
            <person name="Shin M."/>
            <person name="Vergez L."/>
            <person name="Schmutz J."/>
            <person name="Larimer F."/>
            <person name="Land M."/>
            <person name="Hauser L."/>
            <person name="Pelletier D.A."/>
            <person name="Kyrpides N."/>
            <person name="Kim E."/>
            <person name="Harwood C.S."/>
            <person name="Oda Y."/>
            <person name="Richardson P."/>
        </authorList>
    </citation>
    <scope>NUCLEOTIDE SEQUENCE [LARGE SCALE GENOMIC DNA]</scope>
    <source>
        <strain evidence="11">BisA53</strain>
    </source>
</reference>
<keyword evidence="6 11" id="KW-0418">Kinase</keyword>
<protein>
    <recommendedName>
        <fullName evidence="3">histidine kinase</fullName>
        <ecNumber evidence="3">2.7.13.3</ecNumber>
    </recommendedName>
</protein>
<sequence>MEPVTSRPQQAAERQPDLTSRSGIVGLVRAVPIRWRILSIAALNSAVVLVLAGLIWSGSKVLSTAWDDLRQVRESDKILALLETETGRLQNLIHRYINQPSPELFAEILLLREAVLGTLTTRASTDPMLSGSVAELERVTERFLNGFGDLRALQATITKTYQQEVLGPAKEMLGLYSIIEGATGRREAPIWPPLGRSREAFTALLVAANAYYLSLSSSSAEEARSNIELIERTIPVMIDFADNDLQRMSLERLQARAAALRTGLRNLSEQLASRTDLLRNSIDASQAATIAAIDGLSVQMRQREQKAQETFDRTLAGISRQVWWIAVIFLGIIMTAGTIIALSIRQPLQQLMKAMRAITTGNYDRRVVGTDARDEVGAMARAVEVFRENAIAKRKAEEDLLASKEKAEGALVELRTAQQNLIDAERLAALGGLVAGVAHEVNNPIGISLTVASSFARKAGQFDAEMVANVPLRRSRLEEFVSSAKDAAHQLVGNLQRAAELIQSFKQVAVDRSHAERRQFKLDEATDQIIASLRPVLKRAPISLSVEVPEGLLIDGYPGSYGQILTNLFLNAATHAFPDGRAGTISVTARPRGNEDIEIVFADNGAGMTSDVQRQAFDPFFTTRRNDGGTGLGLHIVYNLVTQQLGGRMMLESRPGQGTTFRIIMPRTATGDDKPADPANDGNAPWPTRTMSSN</sequence>
<dbReference type="SUPFAM" id="SSF158472">
    <property type="entry name" value="HAMP domain-like"/>
    <property type="match status" value="1"/>
</dbReference>
<evidence type="ECO:0000259" key="9">
    <source>
        <dbReference type="PROSITE" id="PS50109"/>
    </source>
</evidence>
<dbReference type="GO" id="GO:0016020">
    <property type="term" value="C:membrane"/>
    <property type="evidence" value="ECO:0007669"/>
    <property type="project" value="UniProtKB-SubCell"/>
</dbReference>
<comment type="catalytic activity">
    <reaction evidence="1">
        <text>ATP + protein L-histidine = ADP + protein N-phospho-L-histidine.</text>
        <dbReference type="EC" id="2.7.13.3"/>
    </reaction>
</comment>
<dbReference type="InterPro" id="IPR003594">
    <property type="entry name" value="HATPase_dom"/>
</dbReference>
<dbReference type="KEGG" id="rpe:RPE_0543"/>
<dbReference type="SUPFAM" id="SSF55874">
    <property type="entry name" value="ATPase domain of HSP90 chaperone/DNA topoisomerase II/histidine kinase"/>
    <property type="match status" value="1"/>
</dbReference>
<dbReference type="CDD" id="cd06225">
    <property type="entry name" value="HAMP"/>
    <property type="match status" value="1"/>
</dbReference>
<dbReference type="PANTHER" id="PTHR43065:SF42">
    <property type="entry name" value="TWO-COMPONENT SENSOR PPRA"/>
    <property type="match status" value="1"/>
</dbReference>
<dbReference type="Gene3D" id="6.10.340.10">
    <property type="match status" value="1"/>
</dbReference>
<proteinExistence type="predicted"/>
<evidence type="ECO:0000256" key="2">
    <source>
        <dbReference type="ARBA" id="ARBA00004370"/>
    </source>
</evidence>
<evidence type="ECO:0000256" key="3">
    <source>
        <dbReference type="ARBA" id="ARBA00012438"/>
    </source>
</evidence>
<dbReference type="OrthoDB" id="7818322at2"/>
<dbReference type="eggNOG" id="COG4191">
    <property type="taxonomic scope" value="Bacteria"/>
</dbReference>
<gene>
    <name evidence="11" type="ordered locus">RPE_0543</name>
</gene>
<dbReference type="InterPro" id="IPR005467">
    <property type="entry name" value="His_kinase_dom"/>
</dbReference>
<dbReference type="PROSITE" id="PS50109">
    <property type="entry name" value="HIS_KIN"/>
    <property type="match status" value="1"/>
</dbReference>
<dbReference type="SMART" id="SM00304">
    <property type="entry name" value="HAMP"/>
    <property type="match status" value="1"/>
</dbReference>
<name>Q07U82_RHOP5</name>
<evidence type="ECO:0000256" key="4">
    <source>
        <dbReference type="ARBA" id="ARBA00022553"/>
    </source>
</evidence>
<accession>Q07U82</accession>
<dbReference type="PANTHER" id="PTHR43065">
    <property type="entry name" value="SENSOR HISTIDINE KINASE"/>
    <property type="match status" value="1"/>
</dbReference>
<dbReference type="Pfam" id="PF02518">
    <property type="entry name" value="HATPase_c"/>
    <property type="match status" value="1"/>
</dbReference>
<keyword evidence="4" id="KW-0597">Phosphoprotein</keyword>
<dbReference type="Gene3D" id="1.10.287.130">
    <property type="match status" value="1"/>
</dbReference>
<dbReference type="GO" id="GO:0004673">
    <property type="term" value="F:protein histidine kinase activity"/>
    <property type="evidence" value="ECO:0007669"/>
    <property type="project" value="UniProtKB-EC"/>
</dbReference>
<feature type="domain" description="Histidine kinase" evidence="9">
    <location>
        <begin position="436"/>
        <end position="669"/>
    </location>
</feature>
<dbReference type="InterPro" id="IPR004358">
    <property type="entry name" value="Sig_transdc_His_kin-like_C"/>
</dbReference>
<dbReference type="InterPro" id="IPR003660">
    <property type="entry name" value="HAMP_dom"/>
</dbReference>
<dbReference type="STRING" id="316055.RPE_0543"/>